<protein>
    <submittedName>
        <fullName evidence="2">Uncharacterized protein</fullName>
    </submittedName>
</protein>
<organism evidence="2 3">
    <name type="scientific">Candidatus Synechococcus calcipolaris G9</name>
    <dbReference type="NCBI Taxonomy" id="1497997"/>
    <lineage>
        <taxon>Bacteria</taxon>
        <taxon>Bacillati</taxon>
        <taxon>Cyanobacteriota</taxon>
        <taxon>Cyanophyceae</taxon>
        <taxon>Synechococcales</taxon>
        <taxon>Synechococcaceae</taxon>
        <taxon>Synechococcus</taxon>
    </lineage>
</organism>
<evidence type="ECO:0000256" key="1">
    <source>
        <dbReference type="SAM" id="MobiDB-lite"/>
    </source>
</evidence>
<sequence>MAALYFPHGNHRATGSVPWPPPGYRFDHGRPALDFPAPDTGPIVRPTAHHKIVPLPIAPIGHHPDHGHAHHKIAIANPMEQAAPNTRHRDEPLPSPLSSPHGHRIPI</sequence>
<proteinExistence type="predicted"/>
<feature type="region of interest" description="Disordered" evidence="1">
    <location>
        <begin position="81"/>
        <end position="107"/>
    </location>
</feature>
<reference evidence="2" key="1">
    <citation type="journal article" date="2022" name="Genome Biol. Evol.">
        <title>A New Gene Family Diagnostic for Intracellular Biomineralization of Amorphous Ca Carbonates by Cyanobacteria.</title>
        <authorList>
            <person name="Benzerara K."/>
            <person name="Duprat E."/>
            <person name="Bitard-Feildel T."/>
            <person name="Caumes G."/>
            <person name="Cassier-Chauvat C."/>
            <person name="Chauvat F."/>
            <person name="Dezi M."/>
            <person name="Diop S.I."/>
            <person name="Gaschignard G."/>
            <person name="Gorgen S."/>
            <person name="Gugger M."/>
            <person name="Lopez-Garcia P."/>
            <person name="Millet M."/>
            <person name="Skouri-Panet F."/>
            <person name="Moreira D."/>
            <person name="Callebaut I."/>
        </authorList>
    </citation>
    <scope>NUCLEOTIDE SEQUENCE</scope>
    <source>
        <strain evidence="2">G9</strain>
    </source>
</reference>
<dbReference type="EMBL" id="JAKKUT010000006">
    <property type="protein sequence ID" value="MDG2992014.1"/>
    <property type="molecule type" value="Genomic_DNA"/>
</dbReference>
<dbReference type="RefSeq" id="WP_277867938.1">
    <property type="nucleotide sequence ID" value="NZ_JAKKUT010000006.1"/>
</dbReference>
<comment type="caution">
    <text evidence="2">The sequence shown here is derived from an EMBL/GenBank/DDBJ whole genome shotgun (WGS) entry which is preliminary data.</text>
</comment>
<evidence type="ECO:0000313" key="2">
    <source>
        <dbReference type="EMBL" id="MDG2992014.1"/>
    </source>
</evidence>
<accession>A0ABT6F2F5</accession>
<gene>
    <name evidence="2" type="ORF">L3556_13900</name>
</gene>
<keyword evidence="3" id="KW-1185">Reference proteome</keyword>
<reference evidence="2" key="2">
    <citation type="submission" date="2022-01" db="EMBL/GenBank/DDBJ databases">
        <authorList>
            <person name="Zivanovic Y."/>
            <person name="Moreira D."/>
            <person name="Lopez-Garcia P."/>
        </authorList>
    </citation>
    <scope>NUCLEOTIDE SEQUENCE</scope>
    <source>
        <strain evidence="2">G9</strain>
    </source>
</reference>
<dbReference type="Proteomes" id="UP001154265">
    <property type="component" value="Unassembled WGS sequence"/>
</dbReference>
<evidence type="ECO:0000313" key="3">
    <source>
        <dbReference type="Proteomes" id="UP001154265"/>
    </source>
</evidence>
<name>A0ABT6F2F5_9SYNE</name>